<proteinExistence type="predicted"/>
<dbReference type="InterPro" id="IPR021857">
    <property type="entry name" value="DUF3467"/>
</dbReference>
<dbReference type="EMBL" id="CP009498">
    <property type="protein sequence ID" value="AKL98298.1"/>
    <property type="molecule type" value="Genomic_DNA"/>
</dbReference>
<protein>
    <recommendedName>
        <fullName evidence="3">DUF3467 domain-containing protein</fullName>
    </recommendedName>
</protein>
<dbReference type="Proteomes" id="UP000035337">
    <property type="component" value="Chromosome"/>
</dbReference>
<evidence type="ECO:0008006" key="3">
    <source>
        <dbReference type="Google" id="ProtNLM"/>
    </source>
</evidence>
<reference evidence="1 2" key="1">
    <citation type="submission" date="2014-09" db="EMBL/GenBank/DDBJ databases">
        <title>Complete genome sequence of Endomicrobium proavitum.</title>
        <authorList>
            <person name="Zheng H."/>
        </authorList>
    </citation>
    <scope>NUCLEOTIDE SEQUENCE [LARGE SCALE GENOMIC DNA]</scope>
    <source>
        <strain evidence="1 2">Rsa215</strain>
    </source>
</reference>
<dbReference type="OrthoDB" id="9813817at2"/>
<evidence type="ECO:0000313" key="1">
    <source>
        <dbReference type="EMBL" id="AKL98298.1"/>
    </source>
</evidence>
<dbReference type="KEGG" id="epo:Epro_0919"/>
<dbReference type="RefSeq" id="WP_052570852.1">
    <property type="nucleotide sequence ID" value="NZ_CP009498.1"/>
</dbReference>
<organism evidence="1 2">
    <name type="scientific">Endomicrobium proavitum</name>
    <dbReference type="NCBI Taxonomy" id="1408281"/>
    <lineage>
        <taxon>Bacteria</taxon>
        <taxon>Pseudomonadati</taxon>
        <taxon>Elusimicrobiota</taxon>
        <taxon>Endomicrobiia</taxon>
        <taxon>Endomicrobiales</taxon>
        <taxon>Endomicrobiaceae</taxon>
        <taxon>Endomicrobium</taxon>
    </lineage>
</organism>
<accession>A0A0G3WIZ8</accession>
<keyword evidence="2" id="KW-1185">Reference proteome</keyword>
<name>A0A0G3WIZ8_9BACT</name>
<evidence type="ECO:0000313" key="2">
    <source>
        <dbReference type="Proteomes" id="UP000035337"/>
    </source>
</evidence>
<gene>
    <name evidence="1" type="ORF">Epro_0919</name>
</gene>
<dbReference type="STRING" id="1408281.Epro_0919"/>
<sequence length="100" mass="11332">MEEKKHAEIKIEIDEETSNGVYSNLAMISHSETEFILDFLFFQPQQNSKTKVRTRIITSPAHIKSLIAALQENTAKYEAKYGVIKESAARAGNSKPEYIN</sequence>
<dbReference type="AlphaFoldDB" id="A0A0G3WIZ8"/>
<dbReference type="Pfam" id="PF11950">
    <property type="entry name" value="DUF3467"/>
    <property type="match status" value="1"/>
</dbReference>